<keyword evidence="11" id="KW-0464">Manganese</keyword>
<comment type="cofactor">
    <cofactor evidence="1">
        <name>Mn(2+)</name>
        <dbReference type="ChEBI" id="CHEBI:29035"/>
    </cofactor>
</comment>
<evidence type="ECO:0000256" key="8">
    <source>
        <dbReference type="ARBA" id="ARBA00022842"/>
    </source>
</evidence>
<dbReference type="PROSITE" id="PS50975">
    <property type="entry name" value="ATP_GRASP"/>
    <property type="match status" value="1"/>
</dbReference>
<evidence type="ECO:0000256" key="5">
    <source>
        <dbReference type="ARBA" id="ARBA00022723"/>
    </source>
</evidence>
<dbReference type="GO" id="GO:0046872">
    <property type="term" value="F:metal ion binding"/>
    <property type="evidence" value="ECO:0007669"/>
    <property type="project" value="UniProtKB-KW"/>
</dbReference>
<evidence type="ECO:0000256" key="6">
    <source>
        <dbReference type="ARBA" id="ARBA00022741"/>
    </source>
</evidence>
<comment type="cofactor">
    <cofactor evidence="2">
        <name>Mg(2+)</name>
        <dbReference type="ChEBI" id="CHEBI:18420"/>
    </cofactor>
</comment>
<keyword evidence="7 13" id="KW-0067">ATP-binding</keyword>
<protein>
    <submittedName>
        <fullName evidence="15">D-alanine--D-alanine ligase A</fullName>
    </submittedName>
</protein>
<dbReference type="PANTHER" id="PTHR23132">
    <property type="entry name" value="D-ALANINE--D-ALANINE LIGASE"/>
    <property type="match status" value="1"/>
</dbReference>
<dbReference type="Gene3D" id="3.30.1490.20">
    <property type="entry name" value="ATP-grasp fold, A domain"/>
    <property type="match status" value="1"/>
</dbReference>
<evidence type="ECO:0000256" key="7">
    <source>
        <dbReference type="ARBA" id="ARBA00022840"/>
    </source>
</evidence>
<comment type="caution">
    <text evidence="15">The sequence shown here is derived from an EMBL/GenBank/DDBJ whole genome shotgun (WGS) entry which is preliminary data.</text>
</comment>
<sequence>TNQLEYPLFVKPATTGSSVGISKVKSKNQLDQAIKKASKFDPTVVIEEAVNNCREIEISVLGNSVKTYQVSLPGRVIPHNEFYDYNDKYLDNRADFELPAKLPLQKIKEIQKIALTAYKLVGCRGLARVDFLLDKNLKVYLNEINTMPGFTAISMYPKLWEISGLAYRELITKLINLAL</sequence>
<evidence type="ECO:0000256" key="3">
    <source>
        <dbReference type="ARBA" id="ARBA00010871"/>
    </source>
</evidence>
<evidence type="ECO:0000313" key="15">
    <source>
        <dbReference type="EMBL" id="PIS40591.1"/>
    </source>
</evidence>
<dbReference type="EMBL" id="PEXW01000057">
    <property type="protein sequence ID" value="PIS40591.1"/>
    <property type="molecule type" value="Genomic_DNA"/>
</dbReference>
<comment type="similarity">
    <text evidence="3">Belongs to the D-alanine--D-alanine ligase family.</text>
</comment>
<dbReference type="GO" id="GO:0008716">
    <property type="term" value="F:D-alanine-D-alanine ligase activity"/>
    <property type="evidence" value="ECO:0007669"/>
    <property type="project" value="InterPro"/>
</dbReference>
<keyword evidence="9" id="KW-0133">Cell shape</keyword>
<dbReference type="PANTHER" id="PTHR23132:SF25">
    <property type="entry name" value="D-ALANINE--D-ALANINE LIGASE A"/>
    <property type="match status" value="1"/>
</dbReference>
<dbReference type="PROSITE" id="PS00844">
    <property type="entry name" value="DALA_DALA_LIGASE_2"/>
    <property type="match status" value="1"/>
</dbReference>
<dbReference type="Gene3D" id="3.30.470.20">
    <property type="entry name" value="ATP-grasp fold, B domain"/>
    <property type="match status" value="1"/>
</dbReference>
<gene>
    <name evidence="15" type="ORF">COT26_02570</name>
</gene>
<evidence type="ECO:0000313" key="16">
    <source>
        <dbReference type="Proteomes" id="UP000236845"/>
    </source>
</evidence>
<keyword evidence="8" id="KW-0460">Magnesium</keyword>
<proteinExistence type="inferred from homology"/>
<evidence type="ECO:0000256" key="2">
    <source>
        <dbReference type="ARBA" id="ARBA00001946"/>
    </source>
</evidence>
<dbReference type="InterPro" id="IPR013815">
    <property type="entry name" value="ATP_grasp_subdomain_1"/>
</dbReference>
<evidence type="ECO:0000256" key="11">
    <source>
        <dbReference type="ARBA" id="ARBA00023211"/>
    </source>
</evidence>
<evidence type="ECO:0000256" key="13">
    <source>
        <dbReference type="PROSITE-ProRule" id="PRU00409"/>
    </source>
</evidence>
<evidence type="ECO:0000256" key="9">
    <source>
        <dbReference type="ARBA" id="ARBA00022960"/>
    </source>
</evidence>
<dbReference type="InterPro" id="IPR011095">
    <property type="entry name" value="Dala_Dala_lig_C"/>
</dbReference>
<keyword evidence="5" id="KW-0479">Metal-binding</keyword>
<dbReference type="GO" id="GO:0005829">
    <property type="term" value="C:cytosol"/>
    <property type="evidence" value="ECO:0007669"/>
    <property type="project" value="TreeGrafter"/>
</dbReference>
<dbReference type="GO" id="GO:0009252">
    <property type="term" value="P:peptidoglycan biosynthetic process"/>
    <property type="evidence" value="ECO:0007669"/>
    <property type="project" value="UniProtKB-KW"/>
</dbReference>
<dbReference type="FunFam" id="3.30.470.20:FF:000008">
    <property type="entry name" value="D-alanine--D-alanine ligase"/>
    <property type="match status" value="1"/>
</dbReference>
<dbReference type="InterPro" id="IPR011761">
    <property type="entry name" value="ATP-grasp"/>
</dbReference>
<keyword evidence="6 13" id="KW-0547">Nucleotide-binding</keyword>
<evidence type="ECO:0000259" key="14">
    <source>
        <dbReference type="PROSITE" id="PS50975"/>
    </source>
</evidence>
<organism evidence="15 16">
    <name type="scientific">Candidatus Kerfeldbacteria bacterium CG08_land_8_20_14_0_20_43_14</name>
    <dbReference type="NCBI Taxonomy" id="2014246"/>
    <lineage>
        <taxon>Bacteria</taxon>
        <taxon>Candidatus Kerfeldiibacteriota</taxon>
    </lineage>
</organism>
<evidence type="ECO:0000256" key="1">
    <source>
        <dbReference type="ARBA" id="ARBA00001936"/>
    </source>
</evidence>
<keyword evidence="12" id="KW-0961">Cell wall biogenesis/degradation</keyword>
<dbReference type="GO" id="GO:0071555">
    <property type="term" value="P:cell wall organization"/>
    <property type="evidence" value="ECO:0007669"/>
    <property type="project" value="UniProtKB-KW"/>
</dbReference>
<dbReference type="AlphaFoldDB" id="A0A2H0YQ08"/>
<dbReference type="GO" id="GO:0008360">
    <property type="term" value="P:regulation of cell shape"/>
    <property type="evidence" value="ECO:0007669"/>
    <property type="project" value="UniProtKB-KW"/>
</dbReference>
<feature type="domain" description="ATP-grasp" evidence="14">
    <location>
        <begin position="2"/>
        <end position="176"/>
    </location>
</feature>
<dbReference type="Proteomes" id="UP000236845">
    <property type="component" value="Unassembled WGS sequence"/>
</dbReference>
<reference evidence="16" key="1">
    <citation type="submission" date="2017-09" db="EMBL/GenBank/DDBJ databases">
        <title>Depth-based differentiation of microbial function through sediment-hosted aquifers and enrichment of novel symbionts in the deep terrestrial subsurface.</title>
        <authorList>
            <person name="Probst A.J."/>
            <person name="Ladd B."/>
            <person name="Jarett J.K."/>
            <person name="Geller-Mcgrath D.E."/>
            <person name="Sieber C.M.K."/>
            <person name="Emerson J.B."/>
            <person name="Anantharaman K."/>
            <person name="Thomas B.C."/>
            <person name="Malmstrom R."/>
            <person name="Stieglmeier M."/>
            <person name="Klingl A."/>
            <person name="Woyke T."/>
            <person name="Ryan C.M."/>
            <person name="Banfield J.F."/>
        </authorList>
    </citation>
    <scope>NUCLEOTIDE SEQUENCE [LARGE SCALE GENOMIC DNA]</scope>
</reference>
<dbReference type="Pfam" id="PF07478">
    <property type="entry name" value="Dala_Dala_lig_C"/>
    <property type="match status" value="1"/>
</dbReference>
<dbReference type="SUPFAM" id="SSF56059">
    <property type="entry name" value="Glutathione synthetase ATP-binding domain-like"/>
    <property type="match status" value="1"/>
</dbReference>
<name>A0A2H0YQ08_9BACT</name>
<dbReference type="GO" id="GO:0005524">
    <property type="term" value="F:ATP binding"/>
    <property type="evidence" value="ECO:0007669"/>
    <property type="project" value="UniProtKB-UniRule"/>
</dbReference>
<feature type="non-terminal residue" evidence="15">
    <location>
        <position position="1"/>
    </location>
</feature>
<keyword evidence="4 15" id="KW-0436">Ligase</keyword>
<evidence type="ECO:0000256" key="12">
    <source>
        <dbReference type="ARBA" id="ARBA00023316"/>
    </source>
</evidence>
<evidence type="ECO:0000256" key="10">
    <source>
        <dbReference type="ARBA" id="ARBA00022984"/>
    </source>
</evidence>
<accession>A0A2H0YQ08</accession>
<evidence type="ECO:0000256" key="4">
    <source>
        <dbReference type="ARBA" id="ARBA00022598"/>
    </source>
</evidence>
<keyword evidence="10" id="KW-0573">Peptidoglycan synthesis</keyword>
<dbReference type="InterPro" id="IPR000291">
    <property type="entry name" value="D-Ala_lig_Van_CS"/>
</dbReference>